<comment type="catalytic activity">
    <reaction evidence="1 16">
        <text>(R)-pantothenate + ATP = (R)-4'-phosphopantothenate + ADP + H(+)</text>
        <dbReference type="Rhea" id="RHEA:16373"/>
        <dbReference type="ChEBI" id="CHEBI:10986"/>
        <dbReference type="ChEBI" id="CHEBI:15378"/>
        <dbReference type="ChEBI" id="CHEBI:29032"/>
        <dbReference type="ChEBI" id="CHEBI:30616"/>
        <dbReference type="ChEBI" id="CHEBI:456216"/>
        <dbReference type="EC" id="2.7.1.33"/>
    </reaction>
</comment>
<dbReference type="GO" id="GO:0005737">
    <property type="term" value="C:cytoplasm"/>
    <property type="evidence" value="ECO:0007669"/>
    <property type="project" value="UniProtKB-SubCell"/>
</dbReference>
<evidence type="ECO:0000256" key="16">
    <source>
        <dbReference type="HAMAP-Rule" id="MF_01274"/>
    </source>
</evidence>
<feature type="binding site" evidence="16">
    <location>
        <begin position="108"/>
        <end position="111"/>
    </location>
    <ligand>
        <name>substrate</name>
    </ligand>
</feature>
<feature type="active site" description="Proton acceptor" evidence="16">
    <location>
        <position position="110"/>
    </location>
</feature>
<keyword evidence="10 16" id="KW-0418">Kinase</keyword>
<evidence type="ECO:0000256" key="15">
    <source>
        <dbReference type="ARBA" id="ARBA00040883"/>
    </source>
</evidence>
<protein>
    <recommendedName>
        <fullName evidence="15 16">Type III pantothenate kinase</fullName>
        <ecNumber evidence="6 16">2.7.1.33</ecNumber>
    </recommendedName>
    <alternativeName>
        <fullName evidence="16">PanK-III</fullName>
    </alternativeName>
    <alternativeName>
        <fullName evidence="16">Pantothenic acid kinase</fullName>
    </alternativeName>
</protein>
<evidence type="ECO:0000256" key="11">
    <source>
        <dbReference type="ARBA" id="ARBA00022840"/>
    </source>
</evidence>
<dbReference type="Proteomes" id="UP000286954">
    <property type="component" value="Chromosome"/>
</dbReference>
<comment type="function">
    <text evidence="16">Catalyzes the phosphorylation of pantothenate (Pan), the first step in CoA biosynthesis.</text>
</comment>
<sequence length="260" mass="27885">MLLAIDCGNTNTLFAVHDGKDWRAQWRTATYSPRTADEYAVWLAQLMTLQGLSFDDLSACVISSVVPQSLFNLRNLSKRYLKTDPVVIGDAGVNLGISVNLDRPGEAGADRLVNALGCRVKYPGHLIIVDSGTATTFDIVSADGVFEGGIIAPGINLSMQALHNAAAQLPRIAIEKPDRVIGKNTVGAMQSGVFWGYIDLIDGLIGRIRAEYGQPMSVIATGGVASLFEGASRAIDHFDADVTIRGLLEVWRLNSVRKGA</sequence>
<dbReference type="PANTHER" id="PTHR34265">
    <property type="entry name" value="TYPE III PANTOTHENATE KINASE"/>
    <property type="match status" value="1"/>
</dbReference>
<proteinExistence type="inferred from homology"/>
<gene>
    <name evidence="16" type="primary">coaX</name>
    <name evidence="17" type="ORF">X907_1785</name>
</gene>
<dbReference type="InterPro" id="IPR043129">
    <property type="entry name" value="ATPase_NBD"/>
</dbReference>
<dbReference type="RefSeq" id="WP_127567154.1">
    <property type="nucleotide sequence ID" value="NZ_BMFB01000003.1"/>
</dbReference>
<keyword evidence="12 16" id="KW-0630">Potassium</keyword>
<comment type="cofactor">
    <cofactor evidence="16">
        <name>NH4(+)</name>
        <dbReference type="ChEBI" id="CHEBI:28938"/>
    </cofactor>
    <cofactor evidence="16">
        <name>K(+)</name>
        <dbReference type="ChEBI" id="CHEBI:29103"/>
    </cofactor>
    <text evidence="16">A monovalent cation. Ammonium or potassium.</text>
</comment>
<evidence type="ECO:0000256" key="13">
    <source>
        <dbReference type="ARBA" id="ARBA00022993"/>
    </source>
</evidence>
<dbReference type="CDD" id="cd24015">
    <property type="entry name" value="ASKHA_NBD_PanK-III"/>
    <property type="match status" value="1"/>
</dbReference>
<dbReference type="HAMAP" id="MF_01274">
    <property type="entry name" value="Pantothen_kinase_3"/>
    <property type="match status" value="1"/>
</dbReference>
<organism evidence="17 18">
    <name type="scientific">Glycocaulis alkaliphilus</name>
    <dbReference type="NCBI Taxonomy" id="1434191"/>
    <lineage>
        <taxon>Bacteria</taxon>
        <taxon>Pseudomonadati</taxon>
        <taxon>Pseudomonadota</taxon>
        <taxon>Alphaproteobacteria</taxon>
        <taxon>Maricaulales</taxon>
        <taxon>Maricaulaceae</taxon>
        <taxon>Glycocaulis</taxon>
    </lineage>
</organism>
<evidence type="ECO:0000256" key="14">
    <source>
        <dbReference type="ARBA" id="ARBA00038036"/>
    </source>
</evidence>
<dbReference type="AlphaFoldDB" id="A0A3T0EAY5"/>
<dbReference type="GO" id="GO:0004594">
    <property type="term" value="F:pantothenate kinase activity"/>
    <property type="evidence" value="ECO:0007669"/>
    <property type="project" value="UniProtKB-UniRule"/>
</dbReference>
<evidence type="ECO:0000313" key="17">
    <source>
        <dbReference type="EMBL" id="AZU04316.1"/>
    </source>
</evidence>
<keyword evidence="16" id="KW-0479">Metal-binding</keyword>
<feature type="binding site" evidence="16">
    <location>
        <begin position="6"/>
        <end position="13"/>
    </location>
    <ligand>
        <name>ATP</name>
        <dbReference type="ChEBI" id="CHEBI:30616"/>
    </ligand>
</feature>
<keyword evidence="13 16" id="KW-0173">Coenzyme A biosynthesis</keyword>
<evidence type="ECO:0000256" key="3">
    <source>
        <dbReference type="ARBA" id="ARBA00004496"/>
    </source>
</evidence>
<dbReference type="NCBIfam" id="NF009848">
    <property type="entry name" value="PRK13318.1-6"/>
    <property type="match status" value="1"/>
</dbReference>
<keyword evidence="8 16" id="KW-0808">Transferase</keyword>
<evidence type="ECO:0000256" key="7">
    <source>
        <dbReference type="ARBA" id="ARBA00022490"/>
    </source>
</evidence>
<dbReference type="GO" id="GO:0046872">
    <property type="term" value="F:metal ion binding"/>
    <property type="evidence" value="ECO:0007669"/>
    <property type="project" value="UniProtKB-KW"/>
</dbReference>
<dbReference type="Gene3D" id="3.30.420.40">
    <property type="match status" value="2"/>
</dbReference>
<dbReference type="NCBIfam" id="NF009844">
    <property type="entry name" value="PRK13318.1-2"/>
    <property type="match status" value="1"/>
</dbReference>
<comment type="subcellular location">
    <subcellularLocation>
        <location evidence="3 16">Cytoplasm</location>
    </subcellularLocation>
</comment>
<evidence type="ECO:0000256" key="9">
    <source>
        <dbReference type="ARBA" id="ARBA00022741"/>
    </source>
</evidence>
<evidence type="ECO:0000256" key="12">
    <source>
        <dbReference type="ARBA" id="ARBA00022958"/>
    </source>
</evidence>
<evidence type="ECO:0000256" key="4">
    <source>
        <dbReference type="ARBA" id="ARBA00005225"/>
    </source>
</evidence>
<comment type="subunit">
    <text evidence="5 16">Homodimer.</text>
</comment>
<dbReference type="PANTHER" id="PTHR34265:SF1">
    <property type="entry name" value="TYPE III PANTOTHENATE KINASE"/>
    <property type="match status" value="1"/>
</dbReference>
<evidence type="ECO:0000313" key="18">
    <source>
        <dbReference type="Proteomes" id="UP000286954"/>
    </source>
</evidence>
<feature type="binding site" evidence="16">
    <location>
        <position position="130"/>
    </location>
    <ligand>
        <name>K(+)</name>
        <dbReference type="ChEBI" id="CHEBI:29103"/>
    </ligand>
</feature>
<dbReference type="KEGG" id="gak:X907_1785"/>
<dbReference type="EMBL" id="CP018911">
    <property type="protein sequence ID" value="AZU04316.1"/>
    <property type="molecule type" value="Genomic_DNA"/>
</dbReference>
<evidence type="ECO:0000256" key="8">
    <source>
        <dbReference type="ARBA" id="ARBA00022679"/>
    </source>
</evidence>
<keyword evidence="18" id="KW-1185">Reference proteome</keyword>
<evidence type="ECO:0000256" key="5">
    <source>
        <dbReference type="ARBA" id="ARBA00011738"/>
    </source>
</evidence>
<dbReference type="EC" id="2.7.1.33" evidence="6 16"/>
<dbReference type="SUPFAM" id="SSF53067">
    <property type="entry name" value="Actin-like ATPase domain"/>
    <property type="match status" value="2"/>
</dbReference>
<comment type="pathway">
    <text evidence="4 16">Cofactor biosynthesis; coenzyme A biosynthesis; CoA from (R)-pantothenate: step 1/5.</text>
</comment>
<keyword evidence="9 16" id="KW-0547">Nucleotide-binding</keyword>
<dbReference type="GO" id="GO:0015937">
    <property type="term" value="P:coenzyme A biosynthetic process"/>
    <property type="evidence" value="ECO:0007669"/>
    <property type="project" value="UniProtKB-UniRule"/>
</dbReference>
<accession>A0A3T0EAY5</accession>
<dbReference type="Pfam" id="PF03309">
    <property type="entry name" value="Pan_kinase"/>
    <property type="match status" value="1"/>
</dbReference>
<evidence type="ECO:0000256" key="1">
    <source>
        <dbReference type="ARBA" id="ARBA00001206"/>
    </source>
</evidence>
<comment type="cofactor">
    <cofactor evidence="2">
        <name>K(+)</name>
        <dbReference type="ChEBI" id="CHEBI:29103"/>
    </cofactor>
</comment>
<keyword evidence="11 16" id="KW-0067">ATP-binding</keyword>
<evidence type="ECO:0000256" key="6">
    <source>
        <dbReference type="ARBA" id="ARBA00012102"/>
    </source>
</evidence>
<evidence type="ECO:0000256" key="2">
    <source>
        <dbReference type="ARBA" id="ARBA00001958"/>
    </source>
</evidence>
<keyword evidence="7 16" id="KW-0963">Cytoplasm</keyword>
<comment type="caution">
    <text evidence="16">Lacks conserved residue(s) required for the propagation of feature annotation.</text>
</comment>
<dbReference type="OrthoDB" id="9804707at2"/>
<reference evidence="17 18" key="1">
    <citation type="submission" date="2016-12" db="EMBL/GenBank/DDBJ databases">
        <title>The genome of dimorphic prosthecate Glycocaulis alkaliphilus 6b-8t, isolated from crude oil dictates its adaptability in petroleum environments.</title>
        <authorList>
            <person name="Wu X.-L."/>
            <person name="Geng S."/>
        </authorList>
    </citation>
    <scope>NUCLEOTIDE SEQUENCE [LARGE SCALE GENOMIC DNA]</scope>
    <source>
        <strain evidence="17 18">6B-8</strain>
    </source>
</reference>
<name>A0A3T0EAY5_9PROT</name>
<feature type="binding site" evidence="16">
    <location>
        <position position="185"/>
    </location>
    <ligand>
        <name>substrate</name>
    </ligand>
</feature>
<comment type="similarity">
    <text evidence="14 16">Belongs to the type III pantothenate kinase family.</text>
</comment>
<dbReference type="NCBIfam" id="NF009855">
    <property type="entry name" value="PRK13321.1"/>
    <property type="match status" value="1"/>
</dbReference>
<dbReference type="GO" id="GO:0005524">
    <property type="term" value="F:ATP binding"/>
    <property type="evidence" value="ECO:0007669"/>
    <property type="project" value="UniProtKB-UniRule"/>
</dbReference>
<dbReference type="InterPro" id="IPR004619">
    <property type="entry name" value="Type_III_PanK"/>
</dbReference>
<feature type="binding site" evidence="16">
    <location>
        <position position="133"/>
    </location>
    <ligand>
        <name>ATP</name>
        <dbReference type="ChEBI" id="CHEBI:30616"/>
    </ligand>
</feature>
<dbReference type="NCBIfam" id="TIGR00671">
    <property type="entry name" value="baf"/>
    <property type="match status" value="1"/>
</dbReference>
<dbReference type="UniPathway" id="UPA00241">
    <property type="reaction ID" value="UER00352"/>
</dbReference>
<evidence type="ECO:0000256" key="10">
    <source>
        <dbReference type="ARBA" id="ARBA00022777"/>
    </source>
</evidence>